<keyword evidence="2" id="KW-1133">Transmembrane helix</keyword>
<evidence type="ECO:0000256" key="2">
    <source>
        <dbReference type="SAM" id="Phobius"/>
    </source>
</evidence>
<feature type="region of interest" description="Disordered" evidence="1">
    <location>
        <begin position="127"/>
        <end position="149"/>
    </location>
</feature>
<accession>A0A6N2LR65</accession>
<evidence type="ECO:0000313" key="3">
    <source>
        <dbReference type="EMBL" id="VFU44082.1"/>
    </source>
</evidence>
<keyword evidence="2" id="KW-0812">Transmembrane</keyword>
<reference evidence="3" key="1">
    <citation type="submission" date="2019-03" db="EMBL/GenBank/DDBJ databases">
        <authorList>
            <person name="Mank J."/>
            <person name="Almeida P."/>
        </authorList>
    </citation>
    <scope>NUCLEOTIDE SEQUENCE</scope>
    <source>
        <strain evidence="3">78183</strain>
    </source>
</reference>
<dbReference type="AlphaFoldDB" id="A0A6N2LR65"/>
<sequence>MMPLRCPNLLRLLRCFSATTTLLISLTFLLPCILSGFFFILFLFVLISPFLCSFISSCLIFKVVSLEMKSIPLFGTKFGTTRSKTVEGDSKYYNTAGHEKVDDLGLKVKQGSFSKVDPSWELLSFDESEEEKHQKPEDDPEVDGGENQCTYEDDSWQILVPKSCTRREEHKTFFELLSFWRKKEEERYRRCLD</sequence>
<feature type="transmembrane region" description="Helical" evidence="2">
    <location>
        <begin position="36"/>
        <end position="61"/>
    </location>
</feature>
<name>A0A6N2LR65_SALVM</name>
<gene>
    <name evidence="3" type="ORF">SVIM_LOCUS268900</name>
</gene>
<proteinExistence type="predicted"/>
<protein>
    <submittedName>
        <fullName evidence="3">Uncharacterized protein</fullName>
    </submittedName>
</protein>
<dbReference type="EMBL" id="CAADRP010001596">
    <property type="protein sequence ID" value="VFU44082.1"/>
    <property type="molecule type" value="Genomic_DNA"/>
</dbReference>
<organism evidence="3">
    <name type="scientific">Salix viminalis</name>
    <name type="common">Common osier</name>
    <name type="synonym">Basket willow</name>
    <dbReference type="NCBI Taxonomy" id="40686"/>
    <lineage>
        <taxon>Eukaryota</taxon>
        <taxon>Viridiplantae</taxon>
        <taxon>Streptophyta</taxon>
        <taxon>Embryophyta</taxon>
        <taxon>Tracheophyta</taxon>
        <taxon>Spermatophyta</taxon>
        <taxon>Magnoliopsida</taxon>
        <taxon>eudicotyledons</taxon>
        <taxon>Gunneridae</taxon>
        <taxon>Pentapetalae</taxon>
        <taxon>rosids</taxon>
        <taxon>fabids</taxon>
        <taxon>Malpighiales</taxon>
        <taxon>Salicaceae</taxon>
        <taxon>Saliceae</taxon>
        <taxon>Salix</taxon>
    </lineage>
</organism>
<evidence type="ECO:0000256" key="1">
    <source>
        <dbReference type="SAM" id="MobiDB-lite"/>
    </source>
</evidence>
<keyword evidence="2" id="KW-0472">Membrane</keyword>
<feature type="transmembrane region" description="Helical" evidence="2">
    <location>
        <begin position="12"/>
        <end position="30"/>
    </location>
</feature>